<dbReference type="Gene3D" id="3.55.50.10">
    <property type="entry name" value="Baseplate protein-like domains"/>
    <property type="match status" value="1"/>
</dbReference>
<dbReference type="InterPro" id="IPR017847">
    <property type="entry name" value="T6SS_RhsGE_Vgr_subset"/>
</dbReference>
<evidence type="ECO:0000259" key="4">
    <source>
        <dbReference type="Pfam" id="PF10106"/>
    </source>
</evidence>
<dbReference type="Proteomes" id="UP000245712">
    <property type="component" value="Unassembled WGS sequence"/>
</dbReference>
<dbReference type="Pfam" id="PF05954">
    <property type="entry name" value="Phage_GPD"/>
    <property type="match status" value="1"/>
</dbReference>
<evidence type="ECO:0000313" key="7">
    <source>
        <dbReference type="Proteomes" id="UP000245712"/>
    </source>
</evidence>
<sequence length="1317" mass="145940">MRNHKHNQPKRYEAPERPMSIDGPALPRFTPPGPRPDWYYRVQPSATSEGVTQCVLVPIHLHGREALGERYRYTVRMRTDVRVPSVPDIITLDLDKVVGTEVTVSIDVPGRGTFVPGMPGDTGRGNIGFHVREISGRIGAARFIRRDNRSMVYEFDIEPALAKAAKGQSYRIFQNRTIIEAIGELLHPYPISIDWRIAGPLHGDHYPRRDLQRQYFESDWTCFRRWCERAGLFFWFEHSEGFHRLVIADTMGAFHPHGEAYETLRYAPGENRIDEEHIERLEFASGWTEGKATAVDHDPMQPRMRRSNMPLRESDENPRDTAEADQEFYEYANVSQPLQGSMGLHGRPLDLDEQARQVATVRMQSMRSQGFRANGFGHLRGLRPGYTFELVNHPMKKANQEWVVLSTTLTIECNDQASGTDQAFRCDCEFEIQPANNCHYRLPIITPWPVIGSERAVVTGPDDHELWVDEQGRVCCQLVPDREGKFDHKSFIWLWVVQPWQNRQMGSAFVPRIGSEVVVEHVNGNPDMPYIAGSIGGKNNPPPWALSRNMWVSGLRSREADGRGSNHLALDDTHGRQQVQLASDHAKSSLSLGYITRIDGNEGRQEERGIGAEIRTDGQATMRGADGVFLTTDGRPNAQGKVKENGETVARLTRARDVHESAAQLAQQRGAQDATGDQADVVQSVKQANAEVRGKASTGASDFPEFERPHLTLASAAGLQAVAEDDAHFVSGRHTALTAGGSLGVATGKSFFASALEKIAFYAQKVMRLIATGPVYIESRDSTMDLIAQRVINMLCTQGEIRIKGKRIVLEADNAQLVLGLGITGHTNGAFLVHAANHATADPQAKPVDYPVTQDTPGRLAAHHVLVENQGGFAIPNQPYRLTLDDGQVIQGVTNDLGEMQMATSNVATFGLIELMSQSEPGNVIGLVNTTVYHDATTEPPPPSAVMRRTTQVGGKTASTPESGATSKGQSPDFLTCDPMNFGLRTYRYVGNAAPSPASEHTRSDVEYPVAKTYTAAVKKALTSLDWAGLRSKPAAVIQDSIAGAVRKPLLAALCSGAFGLPDDAMPSIKVVTSDDAPQYGIALDGVMLAGFVAKQWLMGIVKSTSIERVFRDLNAIDMSEDETKKKISRMLFDDHLRDLAETIYHESRHCQQTFWMMSLYGTYPKDYVQFPGIATMFESAVLESVRKMAEATPFPNNDLVKIGVHRMLIFYYWWFIVDARTSAKGYKPYEPILADADKVQAEVCKLRGVTPEQALLMGQRKEPGYRSHYHEEDAYATEDAVKQYWGDADHAFVLNPGICTKQYESVLTQLGVSGNG</sequence>
<keyword evidence="7" id="KW-1185">Reference proteome</keyword>
<proteinExistence type="inferred from homology"/>
<feature type="region of interest" description="Disordered" evidence="2">
    <location>
        <begin position="293"/>
        <end position="322"/>
    </location>
</feature>
<evidence type="ECO:0000259" key="3">
    <source>
        <dbReference type="Pfam" id="PF04717"/>
    </source>
</evidence>
<dbReference type="SUPFAM" id="SSF69349">
    <property type="entry name" value="Phage fibre proteins"/>
    <property type="match status" value="1"/>
</dbReference>
<dbReference type="Gene3D" id="2.40.50.230">
    <property type="entry name" value="Gp5 N-terminal domain"/>
    <property type="match status" value="1"/>
</dbReference>
<evidence type="ECO:0000256" key="2">
    <source>
        <dbReference type="SAM" id="MobiDB-lite"/>
    </source>
</evidence>
<comment type="similarity">
    <text evidence="1">Belongs to the VgrG protein family.</text>
</comment>
<dbReference type="Gene3D" id="2.30.110.50">
    <property type="match status" value="1"/>
</dbReference>
<feature type="domain" description="Putative type VI secretion system Rhs element associated Vgr" evidence="5">
    <location>
        <begin position="558"/>
        <end position="666"/>
    </location>
</feature>
<protein>
    <submittedName>
        <fullName evidence="6">Type VI secretion system secreted protein VgrG</fullName>
    </submittedName>
</protein>
<dbReference type="NCBIfam" id="TIGR01646">
    <property type="entry name" value="vgr_GE"/>
    <property type="match status" value="1"/>
</dbReference>
<feature type="region of interest" description="Disordered" evidence="2">
    <location>
        <begin position="937"/>
        <end position="972"/>
    </location>
</feature>
<dbReference type="NCBIfam" id="TIGR03361">
    <property type="entry name" value="VI_Rhs_Vgr"/>
    <property type="match status" value="1"/>
</dbReference>
<comment type="caution">
    <text evidence="6">The sequence shown here is derived from an EMBL/GenBank/DDBJ whole genome shotgun (WGS) entry which is preliminary data.</text>
</comment>
<dbReference type="EMBL" id="QEOB01000004">
    <property type="protein sequence ID" value="PVX85059.1"/>
    <property type="molecule type" value="Genomic_DNA"/>
</dbReference>
<organism evidence="6 7">
    <name type="scientific">Paraburkholderia unamae</name>
    <dbReference type="NCBI Taxonomy" id="219649"/>
    <lineage>
        <taxon>Bacteria</taxon>
        <taxon>Pseudomonadati</taxon>
        <taxon>Pseudomonadota</taxon>
        <taxon>Betaproteobacteria</taxon>
        <taxon>Burkholderiales</taxon>
        <taxon>Burkholderiaceae</taxon>
        <taxon>Paraburkholderia</taxon>
    </lineage>
</organism>
<dbReference type="SUPFAM" id="SSF69279">
    <property type="entry name" value="Phage tail proteins"/>
    <property type="match status" value="2"/>
</dbReference>
<dbReference type="SUPFAM" id="SSF69255">
    <property type="entry name" value="gp5 N-terminal domain-like"/>
    <property type="match status" value="1"/>
</dbReference>
<dbReference type="Pfam" id="PF04717">
    <property type="entry name" value="Phage_base_V"/>
    <property type="match status" value="1"/>
</dbReference>
<gene>
    <name evidence="6" type="ORF">C7402_104302</name>
</gene>
<feature type="region of interest" description="Disordered" evidence="2">
    <location>
        <begin position="1"/>
        <end position="32"/>
    </location>
</feature>
<feature type="domain" description="Gp5/Type VI secretion system Vgr protein OB-fold" evidence="3">
    <location>
        <begin position="470"/>
        <end position="534"/>
    </location>
</feature>
<dbReference type="InterPro" id="IPR006531">
    <property type="entry name" value="Gp5/Vgr_OB"/>
</dbReference>
<evidence type="ECO:0000256" key="1">
    <source>
        <dbReference type="ARBA" id="ARBA00005558"/>
    </source>
</evidence>
<dbReference type="Gene3D" id="4.10.220.110">
    <property type="match status" value="1"/>
</dbReference>
<dbReference type="Pfam" id="PF13296">
    <property type="entry name" value="T6SS_Vgr"/>
    <property type="match status" value="1"/>
</dbReference>
<dbReference type="Pfam" id="PF10106">
    <property type="entry name" value="DUF2345"/>
    <property type="match status" value="1"/>
</dbReference>
<dbReference type="InterPro" id="IPR028244">
    <property type="entry name" value="T6SS_Rhs_Vgr_dom"/>
</dbReference>
<feature type="compositionally biased region" description="Polar residues" evidence="2">
    <location>
        <begin position="949"/>
        <end position="970"/>
    </location>
</feature>
<dbReference type="InterPro" id="IPR018769">
    <property type="entry name" value="VgrG2_DUF2345"/>
</dbReference>
<feature type="domain" description="DUF2345" evidence="4">
    <location>
        <begin position="699"/>
        <end position="844"/>
    </location>
</feature>
<accession>A0ABX5KTF9</accession>
<name>A0ABX5KTF9_9BURK</name>
<reference evidence="6 7" key="1">
    <citation type="submission" date="2018-05" db="EMBL/GenBank/DDBJ databases">
        <title>Genomic Encyclopedia of Type Strains, Phase IV (KMG-V): Genome sequencing to study the core and pangenomes of soil and plant-associated prokaryotes.</title>
        <authorList>
            <person name="Whitman W."/>
        </authorList>
    </citation>
    <scope>NUCLEOTIDE SEQUENCE [LARGE SCALE GENOMIC DNA]</scope>
    <source>
        <strain evidence="6 7">SCZa-39</strain>
    </source>
</reference>
<evidence type="ECO:0000259" key="5">
    <source>
        <dbReference type="Pfam" id="PF13296"/>
    </source>
</evidence>
<dbReference type="InterPro" id="IPR006533">
    <property type="entry name" value="T6SS_Vgr_RhsGE"/>
</dbReference>
<evidence type="ECO:0000313" key="6">
    <source>
        <dbReference type="EMBL" id="PVX85059.1"/>
    </source>
</evidence>
<feature type="compositionally biased region" description="Basic and acidic residues" evidence="2">
    <location>
        <begin position="312"/>
        <end position="322"/>
    </location>
</feature>
<dbReference type="InterPro" id="IPR037026">
    <property type="entry name" value="Vgr_OB-fold_dom_sf"/>
</dbReference>